<keyword evidence="8" id="KW-1185">Reference proteome</keyword>
<dbReference type="AlphaFoldDB" id="A0A848LB77"/>
<reference evidence="7 8" key="1">
    <citation type="submission" date="2020-04" db="EMBL/GenBank/DDBJ databases">
        <title>Draft genome of Pyxidicoccus fallax type strain.</title>
        <authorList>
            <person name="Whitworth D.E."/>
        </authorList>
    </citation>
    <scope>NUCLEOTIDE SEQUENCE [LARGE SCALE GENOMIC DNA]</scope>
    <source>
        <strain evidence="7 8">DSM 14698</strain>
    </source>
</reference>
<feature type="region of interest" description="Disordered" evidence="6">
    <location>
        <begin position="832"/>
        <end position="874"/>
    </location>
</feature>
<dbReference type="PROSITE" id="PS00485">
    <property type="entry name" value="A_DEAMINASE"/>
    <property type="match status" value="1"/>
</dbReference>
<organism evidence="7 8">
    <name type="scientific">Pyxidicoccus fallax</name>
    <dbReference type="NCBI Taxonomy" id="394095"/>
    <lineage>
        <taxon>Bacteria</taxon>
        <taxon>Pseudomonadati</taxon>
        <taxon>Myxococcota</taxon>
        <taxon>Myxococcia</taxon>
        <taxon>Myxococcales</taxon>
        <taxon>Cystobacterineae</taxon>
        <taxon>Myxococcaceae</taxon>
        <taxon>Pyxidicoccus</taxon>
    </lineage>
</organism>
<dbReference type="Proteomes" id="UP000518300">
    <property type="component" value="Unassembled WGS sequence"/>
</dbReference>
<evidence type="ECO:0000313" key="8">
    <source>
        <dbReference type="Proteomes" id="UP000518300"/>
    </source>
</evidence>
<dbReference type="InterPro" id="IPR006650">
    <property type="entry name" value="A/AMP_deam_AS"/>
</dbReference>
<comment type="cofactor">
    <cofactor evidence="1">
        <name>Zn(2+)</name>
        <dbReference type="ChEBI" id="CHEBI:29105"/>
    </cofactor>
</comment>
<evidence type="ECO:0000256" key="6">
    <source>
        <dbReference type="SAM" id="MobiDB-lite"/>
    </source>
</evidence>
<keyword evidence="4" id="KW-0378">Hydrolase</keyword>
<keyword evidence="5" id="KW-0862">Zinc</keyword>
<evidence type="ECO:0000256" key="4">
    <source>
        <dbReference type="ARBA" id="ARBA00022801"/>
    </source>
</evidence>
<evidence type="ECO:0000256" key="5">
    <source>
        <dbReference type="ARBA" id="ARBA00022833"/>
    </source>
</evidence>
<feature type="compositionally biased region" description="Acidic residues" evidence="6">
    <location>
        <begin position="864"/>
        <end position="874"/>
    </location>
</feature>
<accession>A0A848LB77</accession>
<dbReference type="EMBL" id="JABBJJ010000010">
    <property type="protein sequence ID" value="NMO13943.1"/>
    <property type="molecule type" value="Genomic_DNA"/>
</dbReference>
<evidence type="ECO:0008006" key="9">
    <source>
        <dbReference type="Google" id="ProtNLM"/>
    </source>
</evidence>
<comment type="similarity">
    <text evidence="2">Belongs to the metallo-dependent hydrolases superfamily. Adenosine and AMP deaminases family.</text>
</comment>
<gene>
    <name evidence="7" type="ORF">HG543_03600</name>
</gene>
<dbReference type="GO" id="GO:0046872">
    <property type="term" value="F:metal ion binding"/>
    <property type="evidence" value="ECO:0007669"/>
    <property type="project" value="UniProtKB-KW"/>
</dbReference>
<evidence type="ECO:0000256" key="1">
    <source>
        <dbReference type="ARBA" id="ARBA00001947"/>
    </source>
</evidence>
<keyword evidence="3" id="KW-0479">Metal-binding</keyword>
<sequence>MREHSWFAADGEEAAGQSIPLEAYLHRLATRHLEQAGATVRLRELSHDSPREAVARVSRWRWLSLRLPPDLLIASLHSAGPHAPTTDRVSLVSAQLAHVLSQPVAETHLHEKAAFSFSQLWSSWMGWFLRQVPRADATVLQGHSWPFGGQSAFTGMLLAAAITRTLMAGYLLRLAAGQRASFAEFCREAVERTAAGHHGRPALGDHVYWCGGAMRMLLSGSGGVDLASLCHSYRRLVIRDAPPRRPRTLEELYAADPIAGWFRGVPGRVLSETVFTTHALRAIRSELVDAEFTRFFWQYQRVRCRAYDFLVLEPGTAGLDWFQRYFSRLKAFRGDMDATLFEAALEHESADLHLGALELRRTPPESWAMLCRDVQKLAEGSLGFHHRQRSGEPAVRTEVGLVFHFVKENLNTRHPQHRLHADPEGNGTGVRFGDWYSEQRRRALAIVGALERFPSMQLLIRGLDVASTELSAPTWVTLGILEEARRASVHASRVLAARGAEQPLPRLGVTYHVGEDFRRLVEGLRRIHEVVDFGALRQGDRIGHGVALSISPRLWARNARMIPQPAEERIDDLLWELERYQRGDFTGRGSRRELVRTELRRLLRDVFGDPSPDLDMYLEARRLRHVPELLERLGYPRRVAPGSVGAHPENALEIVRRYLTSTAWFQRGLRPVPVTIDDGEVSMLEEAQQWLRWLLGRQEITIESNPSSNLLTSDLGVHEVPPALRLTLGPSQRGAKKHRPPAVRASEAPLLVSINTDDPVTFATRLADEYVYFYSGLRQANLTAQEALEWVDRVRLAGWRSRFTLPASSDPRYLDEVASRWRAVLKPWSRRLRPSSAPHEVEQEPEEVEAAPPPGAPSSSEALDTFEEEPNWEL</sequence>
<name>A0A848LB77_9BACT</name>
<comment type="caution">
    <text evidence="7">The sequence shown here is derived from an EMBL/GenBank/DDBJ whole genome shotgun (WGS) entry which is preliminary data.</text>
</comment>
<dbReference type="RefSeq" id="WP_169343224.1">
    <property type="nucleotide sequence ID" value="NZ_JABBJJ010000010.1"/>
</dbReference>
<dbReference type="Gene3D" id="3.20.20.140">
    <property type="entry name" value="Metal-dependent hydrolases"/>
    <property type="match status" value="2"/>
</dbReference>
<dbReference type="GO" id="GO:0019239">
    <property type="term" value="F:deaminase activity"/>
    <property type="evidence" value="ECO:0007669"/>
    <property type="project" value="InterPro"/>
</dbReference>
<dbReference type="SUPFAM" id="SSF51556">
    <property type="entry name" value="Metallo-dependent hydrolases"/>
    <property type="match status" value="1"/>
</dbReference>
<dbReference type="InterPro" id="IPR032466">
    <property type="entry name" value="Metal_Hydrolase"/>
</dbReference>
<evidence type="ECO:0000256" key="3">
    <source>
        <dbReference type="ARBA" id="ARBA00022723"/>
    </source>
</evidence>
<evidence type="ECO:0000313" key="7">
    <source>
        <dbReference type="EMBL" id="NMO13943.1"/>
    </source>
</evidence>
<evidence type="ECO:0000256" key="2">
    <source>
        <dbReference type="ARBA" id="ARBA00006676"/>
    </source>
</evidence>
<dbReference type="GO" id="GO:0009168">
    <property type="term" value="P:purine ribonucleoside monophosphate biosynthetic process"/>
    <property type="evidence" value="ECO:0007669"/>
    <property type="project" value="InterPro"/>
</dbReference>
<protein>
    <recommendedName>
        <fullName evidence="9">Adenosine deaminase</fullName>
    </recommendedName>
</protein>
<proteinExistence type="inferred from homology"/>